<feature type="region of interest" description="Disordered" evidence="14">
    <location>
        <begin position="739"/>
        <end position="793"/>
    </location>
</feature>
<dbReference type="InterPro" id="IPR004589">
    <property type="entry name" value="DNA_helicase_ATP-dep_RecQ"/>
</dbReference>
<feature type="domain" description="Helicase C-terminal" evidence="16">
    <location>
        <begin position="520"/>
        <end position="695"/>
    </location>
</feature>
<evidence type="ECO:0000256" key="7">
    <source>
        <dbReference type="ARBA" id="ARBA00022840"/>
    </source>
</evidence>
<evidence type="ECO:0000256" key="5">
    <source>
        <dbReference type="ARBA" id="ARBA00022801"/>
    </source>
</evidence>
<comment type="catalytic activity">
    <reaction evidence="12 13">
        <text>ATP + H2O = ADP + phosphate + H(+)</text>
        <dbReference type="Rhea" id="RHEA:13065"/>
        <dbReference type="ChEBI" id="CHEBI:15377"/>
        <dbReference type="ChEBI" id="CHEBI:15378"/>
        <dbReference type="ChEBI" id="CHEBI:30616"/>
        <dbReference type="ChEBI" id="CHEBI:43474"/>
        <dbReference type="ChEBI" id="CHEBI:456216"/>
    </reaction>
</comment>
<dbReference type="GO" id="GO:0003677">
    <property type="term" value="F:DNA binding"/>
    <property type="evidence" value="ECO:0007669"/>
    <property type="project" value="UniProtKB-KW"/>
</dbReference>
<dbReference type="SUPFAM" id="SSF52540">
    <property type="entry name" value="P-loop containing nucleoside triphosphate hydrolases"/>
    <property type="match status" value="1"/>
</dbReference>
<dbReference type="GO" id="GO:0005524">
    <property type="term" value="F:ATP binding"/>
    <property type="evidence" value="ECO:0007669"/>
    <property type="project" value="UniProtKB-KW"/>
</dbReference>
<feature type="compositionally biased region" description="Basic and acidic residues" evidence="14">
    <location>
        <begin position="779"/>
        <end position="793"/>
    </location>
</feature>
<evidence type="ECO:0000256" key="11">
    <source>
        <dbReference type="ARBA" id="ARBA00034617"/>
    </source>
</evidence>
<dbReference type="InterPro" id="IPR011545">
    <property type="entry name" value="DEAD/DEAH_box_helicase_dom"/>
</dbReference>
<dbReference type="PROSITE" id="PS51194">
    <property type="entry name" value="HELICASE_CTER"/>
    <property type="match status" value="1"/>
</dbReference>
<feature type="compositionally biased region" description="Polar residues" evidence="14">
    <location>
        <begin position="163"/>
        <end position="201"/>
    </location>
</feature>
<dbReference type="InterPro" id="IPR014001">
    <property type="entry name" value="Helicase_ATP-bd"/>
</dbReference>
<feature type="compositionally biased region" description="Low complexity" evidence="14">
    <location>
        <begin position="32"/>
        <end position="48"/>
    </location>
</feature>
<feature type="region of interest" description="Disordered" evidence="14">
    <location>
        <begin position="17"/>
        <end position="51"/>
    </location>
</feature>
<evidence type="ECO:0000259" key="15">
    <source>
        <dbReference type="PROSITE" id="PS51192"/>
    </source>
</evidence>
<dbReference type="NCBIfam" id="TIGR00614">
    <property type="entry name" value="recQ_fam"/>
    <property type="match status" value="1"/>
</dbReference>
<evidence type="ECO:0000256" key="9">
    <source>
        <dbReference type="ARBA" id="ARBA00023235"/>
    </source>
</evidence>
<dbReference type="SMART" id="SM00487">
    <property type="entry name" value="DEXDc"/>
    <property type="match status" value="1"/>
</dbReference>
<dbReference type="GO" id="GO:0043138">
    <property type="term" value="F:3'-5' DNA helicase activity"/>
    <property type="evidence" value="ECO:0007669"/>
    <property type="project" value="UniProtKB-EC"/>
</dbReference>
<evidence type="ECO:0000256" key="8">
    <source>
        <dbReference type="ARBA" id="ARBA00023125"/>
    </source>
</evidence>
<evidence type="ECO:0000256" key="10">
    <source>
        <dbReference type="ARBA" id="ARBA00023242"/>
    </source>
</evidence>
<dbReference type="Gene3D" id="3.40.50.300">
    <property type="entry name" value="P-loop containing nucleotide triphosphate hydrolases"/>
    <property type="match status" value="2"/>
</dbReference>
<gene>
    <name evidence="17" type="ORF">niasHT_027096</name>
</gene>
<keyword evidence="8" id="KW-0238">DNA-binding</keyword>
<evidence type="ECO:0000313" key="18">
    <source>
        <dbReference type="Proteomes" id="UP001620626"/>
    </source>
</evidence>
<dbReference type="PROSITE" id="PS51192">
    <property type="entry name" value="HELICASE_ATP_BIND_1"/>
    <property type="match status" value="1"/>
</dbReference>
<dbReference type="InterPro" id="IPR032284">
    <property type="entry name" value="RecQ_Zn-bd"/>
</dbReference>
<dbReference type="EC" id="5.6.2.4" evidence="13"/>
<protein>
    <recommendedName>
        <fullName evidence="13">ATP-dependent DNA helicase</fullName>
        <ecNumber evidence="13">5.6.2.4</ecNumber>
    </recommendedName>
</protein>
<comment type="catalytic activity">
    <reaction evidence="11 13">
        <text>Couples ATP hydrolysis with the unwinding of duplex DNA by translocating in the 3'-5' direction.</text>
        <dbReference type="EC" id="5.6.2.4"/>
    </reaction>
</comment>
<sequence>MLDPEYVKSQIKKLGGASPVFEQQTKKRKRSANSASSIATISHSVSSANQRNLTGAAKKQSTMDKWLVPKSKLVTAAAAFTKRSVGGVGGQGIGGGCGANAKLTKSAIDAGGIGTESGAGTVDDAQTKKRVRKSPRISPATIGHNVETKRRNVKSMGKVTWLDQPSTSRENSSHSLMPSSSANFTSKSDVQLVPNSSGQNMPNSDVQFVPNSDGQQVVPPTTGGEPTTMTTSAVSLLLNEVPEPSTSKARRDRLLREVFGHRKFRSSVQMQAINAVIGKTVDVFVSFPTGAGKSLCYQLPACFHPGLTIVFSPLLALIQDQLSALRARGVPCASLNSTLGTERRAEIIRDLESDSPRIRILYLTPESAALDTIRSLIGRLHSRGQINYFVVDEAHCVSTWGHDFRPAYLRLKSLRSFSQNVRWVALTATANEKTEADIVEQLQMKNLKRFKSSTYRPNVFYEVIIRESLLPTDPFVHMAKFVRKVFVSLAAGKASAADGTVNKKSRKDVAPTDNGQANAVEEDGMDKFGGSGIIYCQTRADCEPIAQLVTKNCGIPADVYHAGLSDKKRAEVQQQWMRGTVPVVVATIAFGMGVDKANVRFVIHWNPPQNMANYYQESGRAGRDGMLSFARIYYSRDYHGMMHYKLASALGQIKVRRGRRRQKKFSETKNVPKELVEQRKKEIERGFNKMIEYLEGKSCRHALLGQYFDDRVEPCASHCDACKSPQRVSDALRSLEQSSAWKTSTSREAADDASLYGGGRKGQQRDAIDYSQTLGGDDAADRRGAETDGEREERLRVRAFLQKALRKRRQRAASDAPNVSSSTFASAATHLLNKVNGSGGELLTASVDPSLHAENQGTFPFLRSTDSESLRKIPGLTLRRREQNRAKLFDELRQNQTGAALNFGGVERKMLTADALNAKAGQVEEGIFGSAKIGNIYAHRIGAKILEIRKMTTSGDVYPDLDGKQM</sequence>
<keyword evidence="18" id="KW-1185">Reference proteome</keyword>
<dbReference type="FunFam" id="3.40.50.300:FF:000444">
    <property type="entry name" value="ATP-dependent DNA helicase"/>
    <property type="match status" value="1"/>
</dbReference>
<name>A0ABD2K1L6_9BILA</name>
<reference evidence="17 18" key="1">
    <citation type="submission" date="2024-10" db="EMBL/GenBank/DDBJ databases">
        <authorList>
            <person name="Kim D."/>
        </authorList>
    </citation>
    <scope>NUCLEOTIDE SEQUENCE [LARGE SCALE GENOMIC DNA]</scope>
    <source>
        <strain evidence="17">BH-2024</strain>
    </source>
</reference>
<dbReference type="GO" id="GO:0046872">
    <property type="term" value="F:metal ion binding"/>
    <property type="evidence" value="ECO:0007669"/>
    <property type="project" value="UniProtKB-KW"/>
</dbReference>
<keyword evidence="5 13" id="KW-0378">Hydrolase</keyword>
<dbReference type="GO" id="GO:0016787">
    <property type="term" value="F:hydrolase activity"/>
    <property type="evidence" value="ECO:0007669"/>
    <property type="project" value="UniProtKB-KW"/>
</dbReference>
<dbReference type="PANTHER" id="PTHR13710">
    <property type="entry name" value="DNA HELICASE RECQ FAMILY MEMBER"/>
    <property type="match status" value="1"/>
</dbReference>
<evidence type="ECO:0000256" key="1">
    <source>
        <dbReference type="ARBA" id="ARBA00004123"/>
    </source>
</evidence>
<evidence type="ECO:0000256" key="13">
    <source>
        <dbReference type="RuleBase" id="RU364117"/>
    </source>
</evidence>
<dbReference type="SMART" id="SM00490">
    <property type="entry name" value="HELICc"/>
    <property type="match status" value="1"/>
</dbReference>
<organism evidence="17 18">
    <name type="scientific">Heterodera trifolii</name>
    <dbReference type="NCBI Taxonomy" id="157864"/>
    <lineage>
        <taxon>Eukaryota</taxon>
        <taxon>Metazoa</taxon>
        <taxon>Ecdysozoa</taxon>
        <taxon>Nematoda</taxon>
        <taxon>Chromadorea</taxon>
        <taxon>Rhabditida</taxon>
        <taxon>Tylenchina</taxon>
        <taxon>Tylenchomorpha</taxon>
        <taxon>Tylenchoidea</taxon>
        <taxon>Heteroderidae</taxon>
        <taxon>Heteroderinae</taxon>
        <taxon>Heterodera</taxon>
    </lineage>
</organism>
<evidence type="ECO:0000256" key="3">
    <source>
        <dbReference type="ARBA" id="ARBA00022723"/>
    </source>
</evidence>
<keyword evidence="3" id="KW-0479">Metal-binding</keyword>
<dbReference type="AlphaFoldDB" id="A0ABD2K1L6"/>
<dbReference type="EMBL" id="JBICBT010000853">
    <property type="protein sequence ID" value="KAL3096738.1"/>
    <property type="molecule type" value="Genomic_DNA"/>
</dbReference>
<dbReference type="Proteomes" id="UP001620626">
    <property type="component" value="Unassembled WGS sequence"/>
</dbReference>
<dbReference type="InterPro" id="IPR001650">
    <property type="entry name" value="Helicase_C-like"/>
</dbReference>
<feature type="domain" description="Helicase ATP-binding" evidence="15">
    <location>
        <begin position="274"/>
        <end position="448"/>
    </location>
</feature>
<proteinExistence type="inferred from homology"/>
<keyword evidence="6 13" id="KW-0347">Helicase</keyword>
<evidence type="ECO:0000256" key="4">
    <source>
        <dbReference type="ARBA" id="ARBA00022741"/>
    </source>
</evidence>
<comment type="subcellular location">
    <subcellularLocation>
        <location evidence="1 13">Nucleus</location>
    </subcellularLocation>
</comment>
<dbReference type="Pfam" id="PF00270">
    <property type="entry name" value="DEAD"/>
    <property type="match status" value="1"/>
</dbReference>
<evidence type="ECO:0000259" key="16">
    <source>
        <dbReference type="PROSITE" id="PS51194"/>
    </source>
</evidence>
<keyword evidence="4 13" id="KW-0547">Nucleotide-binding</keyword>
<dbReference type="Pfam" id="PF16124">
    <property type="entry name" value="RecQ_Zn_bind"/>
    <property type="match status" value="1"/>
</dbReference>
<dbReference type="Pfam" id="PF00271">
    <property type="entry name" value="Helicase_C"/>
    <property type="match status" value="1"/>
</dbReference>
<keyword evidence="7 13" id="KW-0067">ATP-binding</keyword>
<keyword evidence="10 13" id="KW-0539">Nucleus</keyword>
<dbReference type="InterPro" id="IPR027417">
    <property type="entry name" value="P-loop_NTPase"/>
</dbReference>
<comment type="similarity">
    <text evidence="2 13">Belongs to the helicase family. RecQ subfamily.</text>
</comment>
<evidence type="ECO:0000256" key="14">
    <source>
        <dbReference type="SAM" id="MobiDB-lite"/>
    </source>
</evidence>
<evidence type="ECO:0000256" key="6">
    <source>
        <dbReference type="ARBA" id="ARBA00022806"/>
    </source>
</evidence>
<comment type="caution">
    <text evidence="17">The sequence shown here is derived from an EMBL/GenBank/DDBJ whole genome shotgun (WGS) entry which is preliminary data.</text>
</comment>
<feature type="region of interest" description="Disordered" evidence="14">
    <location>
        <begin position="145"/>
        <end position="201"/>
    </location>
</feature>
<evidence type="ECO:0000256" key="12">
    <source>
        <dbReference type="ARBA" id="ARBA00049360"/>
    </source>
</evidence>
<dbReference type="GO" id="GO:0005634">
    <property type="term" value="C:nucleus"/>
    <property type="evidence" value="ECO:0007669"/>
    <property type="project" value="UniProtKB-SubCell"/>
</dbReference>
<evidence type="ECO:0000313" key="17">
    <source>
        <dbReference type="EMBL" id="KAL3096738.1"/>
    </source>
</evidence>
<keyword evidence="9" id="KW-0413">Isomerase</keyword>
<accession>A0ABD2K1L6</accession>
<evidence type="ECO:0000256" key="2">
    <source>
        <dbReference type="ARBA" id="ARBA00005446"/>
    </source>
</evidence>
<dbReference type="PANTHER" id="PTHR13710:SF152">
    <property type="entry name" value="ATP-DEPENDENT DNA HELICASE Q5"/>
    <property type="match status" value="1"/>
</dbReference>